<accession>A0AAN8SC80</accession>
<gene>
    <name evidence="3" type="ORF">RUM43_004891</name>
</gene>
<dbReference type="EMBL" id="JAWJWE010000002">
    <property type="protein sequence ID" value="KAK6643386.1"/>
    <property type="molecule type" value="Genomic_DNA"/>
</dbReference>
<evidence type="ECO:0000313" key="4">
    <source>
        <dbReference type="Proteomes" id="UP001372834"/>
    </source>
</evidence>
<keyword evidence="1" id="KW-0863">Zinc-finger</keyword>
<dbReference type="InterPro" id="IPR036875">
    <property type="entry name" value="Znf_CCHC_sf"/>
</dbReference>
<dbReference type="GO" id="GO:0008270">
    <property type="term" value="F:zinc ion binding"/>
    <property type="evidence" value="ECO:0007669"/>
    <property type="project" value="UniProtKB-KW"/>
</dbReference>
<dbReference type="AlphaFoldDB" id="A0AAN8SC80"/>
<feature type="domain" description="CCHC-type" evidence="2">
    <location>
        <begin position="110"/>
        <end position="125"/>
    </location>
</feature>
<keyword evidence="1" id="KW-0479">Metal-binding</keyword>
<protein>
    <recommendedName>
        <fullName evidence="2">CCHC-type domain-containing protein</fullName>
    </recommendedName>
</protein>
<dbReference type="Pfam" id="PF00098">
    <property type="entry name" value="zf-CCHC"/>
    <property type="match status" value="3"/>
</dbReference>
<comment type="caution">
    <text evidence="3">The sequence shown here is derived from an EMBL/GenBank/DDBJ whole genome shotgun (WGS) entry which is preliminary data.</text>
</comment>
<dbReference type="Proteomes" id="UP001372834">
    <property type="component" value="Unassembled WGS sequence"/>
</dbReference>
<feature type="domain" description="CCHC-type" evidence="2">
    <location>
        <begin position="66"/>
        <end position="82"/>
    </location>
</feature>
<dbReference type="SUPFAM" id="SSF57756">
    <property type="entry name" value="Retrovirus zinc finger-like domains"/>
    <property type="match status" value="2"/>
</dbReference>
<dbReference type="InterPro" id="IPR051714">
    <property type="entry name" value="Znf_CCHC_NABP"/>
</dbReference>
<dbReference type="Gene3D" id="4.10.60.10">
    <property type="entry name" value="Zinc finger, CCHC-type"/>
    <property type="match status" value="2"/>
</dbReference>
<keyword evidence="1" id="KW-0862">Zinc</keyword>
<dbReference type="GO" id="GO:0003676">
    <property type="term" value="F:nucleic acid binding"/>
    <property type="evidence" value="ECO:0007669"/>
    <property type="project" value="InterPro"/>
</dbReference>
<dbReference type="SMART" id="SM00343">
    <property type="entry name" value="ZnF_C2HC"/>
    <property type="match status" value="3"/>
</dbReference>
<evidence type="ECO:0000256" key="1">
    <source>
        <dbReference type="PROSITE-ProRule" id="PRU00047"/>
    </source>
</evidence>
<dbReference type="InterPro" id="IPR001878">
    <property type="entry name" value="Znf_CCHC"/>
</dbReference>
<evidence type="ECO:0000313" key="3">
    <source>
        <dbReference type="EMBL" id="KAK6643386.1"/>
    </source>
</evidence>
<organism evidence="3 4">
    <name type="scientific">Polyplax serrata</name>
    <name type="common">Common mouse louse</name>
    <dbReference type="NCBI Taxonomy" id="468196"/>
    <lineage>
        <taxon>Eukaryota</taxon>
        <taxon>Metazoa</taxon>
        <taxon>Ecdysozoa</taxon>
        <taxon>Arthropoda</taxon>
        <taxon>Hexapoda</taxon>
        <taxon>Insecta</taxon>
        <taxon>Pterygota</taxon>
        <taxon>Neoptera</taxon>
        <taxon>Paraneoptera</taxon>
        <taxon>Psocodea</taxon>
        <taxon>Troctomorpha</taxon>
        <taxon>Phthiraptera</taxon>
        <taxon>Anoplura</taxon>
        <taxon>Polyplacidae</taxon>
        <taxon>Polyplax</taxon>
    </lineage>
</organism>
<evidence type="ECO:0000259" key="2">
    <source>
        <dbReference type="PROSITE" id="PS50158"/>
    </source>
</evidence>
<reference evidence="3 4" key="1">
    <citation type="submission" date="2023-10" db="EMBL/GenBank/DDBJ databases">
        <title>Genomes of two closely related lineages of the louse Polyplax serrata with different host specificities.</title>
        <authorList>
            <person name="Martinu J."/>
            <person name="Tarabai H."/>
            <person name="Stefka J."/>
            <person name="Hypsa V."/>
        </authorList>
    </citation>
    <scope>NUCLEOTIDE SEQUENCE [LARGE SCALE GENOMIC DNA]</scope>
    <source>
        <strain evidence="3">HR10_N</strain>
    </source>
</reference>
<name>A0AAN8SC80_POLSC</name>
<dbReference type="PROSITE" id="PS50158">
    <property type="entry name" value="ZF_CCHC"/>
    <property type="match status" value="3"/>
</dbReference>
<feature type="domain" description="CCHC-type" evidence="2">
    <location>
        <begin position="89"/>
        <end position="104"/>
    </location>
</feature>
<dbReference type="PANTHER" id="PTHR23002">
    <property type="entry name" value="ZINC FINGER CCHC DOMAIN CONTAINING PROTEIN"/>
    <property type="match status" value="1"/>
</dbReference>
<sequence length="128" mass="14427">MVGITDVEEAVISATSATDTDILRENAKRKRIAGRNVYWISSFPDQLKHRHKFAVSTLKVLENEERCYHCNEVGHIARDCTQSPSEPSCYNCNKTGHIARNCPEGSMKSCYVCGKTGHISRYCDQSDR</sequence>
<proteinExistence type="predicted"/>